<organism evidence="1 3">
    <name type="scientific">Didymodactylos carnosus</name>
    <dbReference type="NCBI Taxonomy" id="1234261"/>
    <lineage>
        <taxon>Eukaryota</taxon>
        <taxon>Metazoa</taxon>
        <taxon>Spiralia</taxon>
        <taxon>Gnathifera</taxon>
        <taxon>Rotifera</taxon>
        <taxon>Eurotatoria</taxon>
        <taxon>Bdelloidea</taxon>
        <taxon>Philodinida</taxon>
        <taxon>Philodinidae</taxon>
        <taxon>Didymodactylos</taxon>
    </lineage>
</organism>
<keyword evidence="3" id="KW-1185">Reference proteome</keyword>
<evidence type="ECO:0000313" key="1">
    <source>
        <dbReference type="EMBL" id="CAF1356776.1"/>
    </source>
</evidence>
<protein>
    <submittedName>
        <fullName evidence="1">Uncharacterized protein</fullName>
    </submittedName>
</protein>
<gene>
    <name evidence="1" type="ORF">GPM918_LOCUS31178</name>
    <name evidence="2" type="ORF">SRO942_LOCUS31807</name>
</gene>
<evidence type="ECO:0000313" key="3">
    <source>
        <dbReference type="Proteomes" id="UP000663829"/>
    </source>
</evidence>
<comment type="caution">
    <text evidence="1">The sequence shown here is derived from an EMBL/GenBank/DDBJ whole genome shotgun (WGS) entry which is preliminary data.</text>
</comment>
<dbReference type="Proteomes" id="UP000681722">
    <property type="component" value="Unassembled WGS sequence"/>
</dbReference>
<dbReference type="AlphaFoldDB" id="A0A815HUC4"/>
<dbReference type="EMBL" id="CAJOBC010067321">
    <property type="protein sequence ID" value="CAF4230847.1"/>
    <property type="molecule type" value="Genomic_DNA"/>
</dbReference>
<reference evidence="1" key="1">
    <citation type="submission" date="2021-02" db="EMBL/GenBank/DDBJ databases">
        <authorList>
            <person name="Nowell W R."/>
        </authorList>
    </citation>
    <scope>NUCLEOTIDE SEQUENCE</scope>
</reference>
<dbReference type="EMBL" id="CAJNOQ010015174">
    <property type="protein sequence ID" value="CAF1356776.1"/>
    <property type="molecule type" value="Genomic_DNA"/>
</dbReference>
<sequence>MEFNFFYTVPYFTTALYLALNNLEVDSTEDIIPIDSYSCVKQLKLAILPNRSVDPNILLTMLSYATNVCTLKIQYKCLYIITDQFQHYALCSKLNGMIQHLYLHNTCLPTNIITDFDQFCSVFSNCRLLSDELIFKNYLDTLENDNQRKILIVGCDEALNEENERHRRHVLNSQILDLLDYNQPTYTFDMKKELSTHPKFKFKQNNFDIIFFECVPVDELVYEVLKNASLLLKHNCTLVYMVGYKANNIS</sequence>
<proteinExistence type="predicted"/>
<name>A0A815HUC4_9BILA</name>
<dbReference type="Proteomes" id="UP000663829">
    <property type="component" value="Unassembled WGS sequence"/>
</dbReference>
<evidence type="ECO:0000313" key="2">
    <source>
        <dbReference type="EMBL" id="CAF4230847.1"/>
    </source>
</evidence>
<accession>A0A815HUC4</accession>